<dbReference type="InterPro" id="IPR036615">
    <property type="entry name" value="Mur_ligase_C_dom_sf"/>
</dbReference>
<sequence length="465" mass="48831">MPDTRMPLAGQHVHFNGLGGKGIAPAASLAHQAGMLVTGDDLAPNHRTRAFEAEGVAVTIGTNTIPDSTTMHVASAALQPGHDAGPQPMARLEFVQHLLAAHHKQLIAVSGSLGKSTAAALFHHILQPLVPSAYIGADVPGLLCGGKFAEGEWAIVEACEYKAAYLALAPEIVIALNLVQNHEDDLGPGTVGFERSLTTFLTQSPTPPRLAVLPDRVAALLAPHLATTSTHLQVETVGEGADWSVHVTDADAHSTTFRLAQHGTHAGTWTVPAPGPHLVTAASCGLIAALHLGVSPADSAEGLAGFKLPRRRMSTMYRDDRLVLIDDNARQPDQAAALIQALRQAHPDRHLVIAVAPWGRKNQRDLPAWALGLHEADTVWVLPVGEAAVPGGEVADADKRLAELIRLEGTPAYTVQPSGLLPLPEDRSADRVLVATAGYDASLAAFSTLHDQVITAFGTESTSTA</sequence>
<dbReference type="GO" id="GO:0008763">
    <property type="term" value="F:UDP-N-acetylmuramate-L-alanine ligase activity"/>
    <property type="evidence" value="ECO:0007669"/>
    <property type="project" value="UniProtKB-EC"/>
</dbReference>
<dbReference type="SUPFAM" id="SSF53244">
    <property type="entry name" value="MurD-like peptide ligases, peptide-binding domain"/>
    <property type="match status" value="1"/>
</dbReference>
<organism evidence="2 3">
    <name type="scientific">Nocardiopsis metallicus</name>
    <dbReference type="NCBI Taxonomy" id="179819"/>
    <lineage>
        <taxon>Bacteria</taxon>
        <taxon>Bacillati</taxon>
        <taxon>Actinomycetota</taxon>
        <taxon>Actinomycetes</taxon>
        <taxon>Streptosporangiales</taxon>
        <taxon>Nocardiopsidaceae</taxon>
        <taxon>Nocardiopsis</taxon>
    </lineage>
</organism>
<dbReference type="InterPro" id="IPR050061">
    <property type="entry name" value="MurCDEF_pg_biosynth"/>
</dbReference>
<dbReference type="Pfam" id="PF01225">
    <property type="entry name" value="Mur_ligase"/>
    <property type="match status" value="1"/>
</dbReference>
<evidence type="ECO:0000259" key="1">
    <source>
        <dbReference type="Pfam" id="PF01225"/>
    </source>
</evidence>
<dbReference type="PANTHER" id="PTHR43445">
    <property type="entry name" value="UDP-N-ACETYLMURAMATE--L-ALANINE LIGASE-RELATED"/>
    <property type="match status" value="1"/>
</dbReference>
<evidence type="ECO:0000313" key="2">
    <source>
        <dbReference type="EMBL" id="MBB5494829.1"/>
    </source>
</evidence>
<dbReference type="SUPFAM" id="SSF53623">
    <property type="entry name" value="MurD-like peptide ligases, catalytic domain"/>
    <property type="match status" value="1"/>
</dbReference>
<dbReference type="Proteomes" id="UP000579647">
    <property type="component" value="Unassembled WGS sequence"/>
</dbReference>
<dbReference type="AlphaFoldDB" id="A0A840WCU9"/>
<keyword evidence="3" id="KW-1185">Reference proteome</keyword>
<dbReference type="InterPro" id="IPR000713">
    <property type="entry name" value="Mur_ligase_N"/>
</dbReference>
<comment type="caution">
    <text evidence="2">The sequence shown here is derived from an EMBL/GenBank/DDBJ whole genome shotgun (WGS) entry which is preliminary data.</text>
</comment>
<protein>
    <submittedName>
        <fullName evidence="2">UDP-N-acetylmuramate--alanine ligase</fullName>
        <ecNumber evidence="2">6.3.2.8</ecNumber>
    </submittedName>
</protein>
<dbReference type="EC" id="6.3.2.8" evidence="2"/>
<dbReference type="Gene3D" id="3.90.190.20">
    <property type="entry name" value="Mur ligase, C-terminal domain"/>
    <property type="match status" value="1"/>
</dbReference>
<evidence type="ECO:0000313" key="3">
    <source>
        <dbReference type="Proteomes" id="UP000579647"/>
    </source>
</evidence>
<dbReference type="InterPro" id="IPR036565">
    <property type="entry name" value="Mur-like_cat_sf"/>
</dbReference>
<reference evidence="2 3" key="1">
    <citation type="submission" date="2020-08" db="EMBL/GenBank/DDBJ databases">
        <title>Sequencing the genomes of 1000 actinobacteria strains.</title>
        <authorList>
            <person name="Klenk H.-P."/>
        </authorList>
    </citation>
    <scope>NUCLEOTIDE SEQUENCE [LARGE SCALE GENOMIC DNA]</scope>
    <source>
        <strain evidence="2 3">DSM 44598</strain>
    </source>
</reference>
<dbReference type="RefSeq" id="WP_184368878.1">
    <property type="nucleotide sequence ID" value="NZ_BAAAKM010000104.1"/>
</dbReference>
<dbReference type="EMBL" id="JACHDO010000001">
    <property type="protein sequence ID" value="MBB5494829.1"/>
    <property type="molecule type" value="Genomic_DNA"/>
</dbReference>
<dbReference type="Gene3D" id="3.40.50.720">
    <property type="entry name" value="NAD(P)-binding Rossmann-like Domain"/>
    <property type="match status" value="1"/>
</dbReference>
<dbReference type="SUPFAM" id="SSF51984">
    <property type="entry name" value="MurCD N-terminal domain"/>
    <property type="match status" value="1"/>
</dbReference>
<dbReference type="GO" id="GO:0005524">
    <property type="term" value="F:ATP binding"/>
    <property type="evidence" value="ECO:0007669"/>
    <property type="project" value="InterPro"/>
</dbReference>
<gene>
    <name evidence="2" type="ORF">HNR07_005966</name>
</gene>
<accession>A0A840WCU9</accession>
<name>A0A840WCU9_9ACTN</name>
<keyword evidence="2" id="KW-0436">Ligase</keyword>
<feature type="domain" description="Mur ligase N-terminal catalytic" evidence="1">
    <location>
        <begin position="12"/>
        <end position="87"/>
    </location>
</feature>
<dbReference type="PANTHER" id="PTHR43445:SF3">
    <property type="entry name" value="UDP-N-ACETYLMURAMATE--L-ALANINE LIGASE"/>
    <property type="match status" value="1"/>
</dbReference>
<proteinExistence type="predicted"/>
<dbReference type="Gene3D" id="3.40.1190.10">
    <property type="entry name" value="Mur-like, catalytic domain"/>
    <property type="match status" value="1"/>
</dbReference>